<sequence>MSGQLISGKSSADKVEACENVAGEVLRMLEKLESEGLTPCIPQPPKNWCKDKHFRQDRMDTSSNLKSHGSSIAKPPFVPLQAVRNKNVNMNSGFVKQNSNATPSMGDKTYKSNRSSKPITDCSAPKPMRKKTMRIAANFANEFKAK</sequence>
<protein>
    <submittedName>
        <fullName evidence="2">Uncharacterized protein</fullName>
    </submittedName>
</protein>
<comment type="caution">
    <text evidence="2">The sequence shown here is derived from an EMBL/GenBank/DDBJ whole genome shotgun (WGS) entry which is preliminary data.</text>
</comment>
<evidence type="ECO:0000313" key="3">
    <source>
        <dbReference type="Proteomes" id="UP000051574"/>
    </source>
</evidence>
<proteinExistence type="predicted"/>
<feature type="compositionally biased region" description="Polar residues" evidence="1">
    <location>
        <begin position="92"/>
        <end position="103"/>
    </location>
</feature>
<evidence type="ECO:0000313" key="2">
    <source>
        <dbReference type="EMBL" id="KRT83013.1"/>
    </source>
</evidence>
<dbReference type="AlphaFoldDB" id="A0A0T6B6X3"/>
<dbReference type="EMBL" id="LJIG01009471">
    <property type="protein sequence ID" value="KRT83013.1"/>
    <property type="molecule type" value="Genomic_DNA"/>
</dbReference>
<name>A0A0T6B6X3_9SCAR</name>
<reference evidence="2 3" key="1">
    <citation type="submission" date="2015-09" db="EMBL/GenBank/DDBJ databases">
        <title>Draft genome of the scarab beetle Oryctes borbonicus.</title>
        <authorList>
            <person name="Meyer J.M."/>
            <person name="Markov G.V."/>
            <person name="Baskaran P."/>
            <person name="Herrmann M."/>
            <person name="Sommer R.J."/>
            <person name="Roedelsperger C."/>
        </authorList>
    </citation>
    <scope>NUCLEOTIDE SEQUENCE [LARGE SCALE GENOMIC DNA]</scope>
    <source>
        <strain evidence="2">OB123</strain>
        <tissue evidence="2">Whole animal</tissue>
    </source>
</reference>
<feature type="region of interest" description="Disordered" evidence="1">
    <location>
        <begin position="92"/>
        <end position="130"/>
    </location>
</feature>
<organism evidence="2 3">
    <name type="scientific">Oryctes borbonicus</name>
    <dbReference type="NCBI Taxonomy" id="1629725"/>
    <lineage>
        <taxon>Eukaryota</taxon>
        <taxon>Metazoa</taxon>
        <taxon>Ecdysozoa</taxon>
        <taxon>Arthropoda</taxon>
        <taxon>Hexapoda</taxon>
        <taxon>Insecta</taxon>
        <taxon>Pterygota</taxon>
        <taxon>Neoptera</taxon>
        <taxon>Endopterygota</taxon>
        <taxon>Coleoptera</taxon>
        <taxon>Polyphaga</taxon>
        <taxon>Scarabaeiformia</taxon>
        <taxon>Scarabaeidae</taxon>
        <taxon>Dynastinae</taxon>
        <taxon>Oryctes</taxon>
    </lineage>
</organism>
<accession>A0A0T6B6X3</accession>
<dbReference type="Proteomes" id="UP000051574">
    <property type="component" value="Unassembled WGS sequence"/>
</dbReference>
<gene>
    <name evidence="2" type="ORF">AMK59_4012</name>
</gene>
<keyword evidence="3" id="KW-1185">Reference proteome</keyword>
<evidence type="ECO:0000256" key="1">
    <source>
        <dbReference type="SAM" id="MobiDB-lite"/>
    </source>
</evidence>